<dbReference type="Proteomes" id="UP000295696">
    <property type="component" value="Unassembled WGS sequence"/>
</dbReference>
<name>A0A4R3JLP3_9RHOB</name>
<feature type="domain" description="AB hydrolase-1" evidence="1">
    <location>
        <begin position="4"/>
        <end position="228"/>
    </location>
</feature>
<dbReference type="OrthoDB" id="9814966at2"/>
<dbReference type="InterPro" id="IPR000073">
    <property type="entry name" value="AB_hydrolase_1"/>
</dbReference>
<dbReference type="SUPFAM" id="SSF53474">
    <property type="entry name" value="alpha/beta-Hydrolases"/>
    <property type="match status" value="1"/>
</dbReference>
<dbReference type="Gene3D" id="3.40.50.1820">
    <property type="entry name" value="alpha/beta hydrolase"/>
    <property type="match status" value="1"/>
</dbReference>
<sequence>MSDFLLVHGSCHGAWCWRDVIPALEALGHSARAIDLPGQGADTTPVAEITLDLYARTILNALKGPTVVVGHSMAGYPISLAAERDPGRITRLIYLCAYVPADALSLAERRRQAPRQPLLPAIQKTADGLAFTIRPEMAEAVFYHDCPPGTVTYANARLGAQAILPQETRVALGANYAGVPRSYIRCNDDRTIPPEFQRTMTADWPAKDVTEMNTGHSPFFAAPVALAQMLSDIARPGT</sequence>
<evidence type="ECO:0000313" key="2">
    <source>
        <dbReference type="EMBL" id="TCS67278.1"/>
    </source>
</evidence>
<dbReference type="InterPro" id="IPR029058">
    <property type="entry name" value="AB_hydrolase_fold"/>
</dbReference>
<dbReference type="InterPro" id="IPR045889">
    <property type="entry name" value="MES/HNL"/>
</dbReference>
<protein>
    <submittedName>
        <fullName evidence="2">Pimeloyl-ACP methyl ester carboxylesterase</fullName>
    </submittedName>
</protein>
<gene>
    <name evidence="2" type="ORF">EDD52_101373</name>
</gene>
<evidence type="ECO:0000313" key="3">
    <source>
        <dbReference type="Proteomes" id="UP000295696"/>
    </source>
</evidence>
<dbReference type="Pfam" id="PF12697">
    <property type="entry name" value="Abhydrolase_6"/>
    <property type="match status" value="1"/>
</dbReference>
<accession>A0A4R3JLP3</accession>
<organism evidence="2 3">
    <name type="scientific">Primorskyibacter sedentarius</name>
    <dbReference type="NCBI Taxonomy" id="745311"/>
    <lineage>
        <taxon>Bacteria</taxon>
        <taxon>Pseudomonadati</taxon>
        <taxon>Pseudomonadota</taxon>
        <taxon>Alphaproteobacteria</taxon>
        <taxon>Rhodobacterales</taxon>
        <taxon>Roseobacteraceae</taxon>
        <taxon>Primorskyibacter</taxon>
    </lineage>
</organism>
<reference evidence="2 3" key="1">
    <citation type="submission" date="2019-03" db="EMBL/GenBank/DDBJ databases">
        <title>Genomic Encyclopedia of Type Strains, Phase IV (KMG-IV): sequencing the most valuable type-strain genomes for metagenomic binning, comparative biology and taxonomic classification.</title>
        <authorList>
            <person name="Goeker M."/>
        </authorList>
    </citation>
    <scope>NUCLEOTIDE SEQUENCE [LARGE SCALE GENOMIC DNA]</scope>
    <source>
        <strain evidence="2 3">DSM 104836</strain>
    </source>
</reference>
<comment type="caution">
    <text evidence="2">The sequence shown here is derived from an EMBL/GenBank/DDBJ whole genome shotgun (WGS) entry which is preliminary data.</text>
</comment>
<dbReference type="AlphaFoldDB" id="A0A4R3JLP3"/>
<dbReference type="GO" id="GO:0080032">
    <property type="term" value="F:methyl jasmonate esterase activity"/>
    <property type="evidence" value="ECO:0007669"/>
    <property type="project" value="TreeGrafter"/>
</dbReference>
<keyword evidence="3" id="KW-1185">Reference proteome</keyword>
<evidence type="ECO:0000259" key="1">
    <source>
        <dbReference type="Pfam" id="PF12697"/>
    </source>
</evidence>
<dbReference type="PANTHER" id="PTHR10992">
    <property type="entry name" value="METHYLESTERASE FAMILY MEMBER"/>
    <property type="match status" value="1"/>
</dbReference>
<dbReference type="RefSeq" id="WP_132241318.1">
    <property type="nucleotide sequence ID" value="NZ_SLZU01000001.1"/>
</dbReference>
<dbReference type="EMBL" id="SLZU01000001">
    <property type="protein sequence ID" value="TCS67278.1"/>
    <property type="molecule type" value="Genomic_DNA"/>
</dbReference>
<dbReference type="GO" id="GO:0080030">
    <property type="term" value="F:methyl indole-3-acetate esterase activity"/>
    <property type="evidence" value="ECO:0007669"/>
    <property type="project" value="TreeGrafter"/>
</dbReference>
<proteinExistence type="predicted"/>
<dbReference type="PANTHER" id="PTHR10992:SF1086">
    <property type="entry name" value="AB HYDROLASE-1 DOMAIN-CONTAINING PROTEIN"/>
    <property type="match status" value="1"/>
</dbReference>